<dbReference type="InterPro" id="IPR029409">
    <property type="entry name" value="TMEM237"/>
</dbReference>
<dbReference type="Pfam" id="PF15383">
    <property type="entry name" value="TMEM237"/>
    <property type="match status" value="1"/>
</dbReference>
<keyword evidence="5" id="KW-0970">Cilium biogenesis/degradation</keyword>
<keyword evidence="9" id="KW-0966">Cell projection</keyword>
<accession>A0A9P1N8T7</accession>
<feature type="transmembrane region" description="Helical" evidence="12">
    <location>
        <begin position="224"/>
        <end position="246"/>
    </location>
</feature>
<dbReference type="PANTHER" id="PTHR28388:SF1">
    <property type="entry name" value="TRANSMEMBRANE PROTEIN 237"/>
    <property type="match status" value="1"/>
</dbReference>
<proteinExistence type="inferred from homology"/>
<feature type="transmembrane region" description="Helical" evidence="12">
    <location>
        <begin position="299"/>
        <end position="319"/>
    </location>
</feature>
<comment type="function">
    <text evidence="10">Component of the transition zone in primary cilia. Required for ciliogenesis.</text>
</comment>
<evidence type="ECO:0000256" key="2">
    <source>
        <dbReference type="ARBA" id="ARBA00004141"/>
    </source>
</evidence>
<evidence type="ECO:0000256" key="9">
    <source>
        <dbReference type="ARBA" id="ARBA00023273"/>
    </source>
</evidence>
<feature type="transmembrane region" description="Helical" evidence="12">
    <location>
        <begin position="339"/>
        <end position="361"/>
    </location>
</feature>
<feature type="compositionally biased region" description="Acidic residues" evidence="11">
    <location>
        <begin position="41"/>
        <end position="68"/>
    </location>
</feature>
<dbReference type="Proteomes" id="UP001152747">
    <property type="component" value="Unassembled WGS sequence"/>
</dbReference>
<keyword evidence="4 12" id="KW-0812">Transmembrane</keyword>
<keyword evidence="6 12" id="KW-1133">Transmembrane helix</keyword>
<gene>
    <name evidence="13" type="ORF">CAMP_LOCUS16621</name>
</gene>
<sequence length="403" mass="45945">MHPANNNEVIEIKKERNSDEDDQSNRMFQFSNRRQQTSEVIVEEDVIEKESETEDEEALASELESDSDNELKEIPTSPGDDEHADIITELPNPRNLQRRFSLGKIPVPPKTLNYEDIKELADQAGASSTSPHKTMDPRRSSVTLDIYKSFKESNKKKQNSSNDQTIYVESKGRFKSMRKGTFNIERVLEKEKEDEDEKQQSFFVPFHLQDIGQAFHTQRSINQFALIVQGFLAGISVTLAVFAFNFTEDALFRNYQWMSLPVHAIFMIAFSIGLFTAIDRLGIYKTQHFYAAKHLRGALANNAFLGFIIWSVGLVSSLLCIRFDSSLYHGSKPDDQSIYFWRSCSIIRAVAAAIGWLLLAFKPDSDVVARQLKKAVLDSVKLDNKSQNLSEKREIVLKSLNML</sequence>
<evidence type="ECO:0000256" key="10">
    <source>
        <dbReference type="ARBA" id="ARBA00025631"/>
    </source>
</evidence>
<reference evidence="13" key="1">
    <citation type="submission" date="2022-11" db="EMBL/GenBank/DDBJ databases">
        <authorList>
            <person name="Kikuchi T."/>
        </authorList>
    </citation>
    <scope>NUCLEOTIDE SEQUENCE</scope>
    <source>
        <strain evidence="13">PS1010</strain>
    </source>
</reference>
<evidence type="ECO:0000256" key="1">
    <source>
        <dbReference type="ARBA" id="ARBA00004138"/>
    </source>
</evidence>
<feature type="region of interest" description="Disordered" evidence="11">
    <location>
        <begin position="1"/>
        <end position="84"/>
    </location>
</feature>
<evidence type="ECO:0000256" key="3">
    <source>
        <dbReference type="ARBA" id="ARBA00008783"/>
    </source>
</evidence>
<dbReference type="GO" id="GO:0060271">
    <property type="term" value="P:cilium assembly"/>
    <property type="evidence" value="ECO:0007669"/>
    <property type="project" value="TreeGrafter"/>
</dbReference>
<evidence type="ECO:0000256" key="12">
    <source>
        <dbReference type="SAM" id="Phobius"/>
    </source>
</evidence>
<evidence type="ECO:0000313" key="13">
    <source>
        <dbReference type="EMBL" id="CAI5453984.1"/>
    </source>
</evidence>
<comment type="caution">
    <text evidence="13">The sequence shown here is derived from an EMBL/GenBank/DDBJ whole genome shotgun (WGS) entry which is preliminary data.</text>
</comment>
<evidence type="ECO:0000256" key="11">
    <source>
        <dbReference type="SAM" id="MobiDB-lite"/>
    </source>
</evidence>
<feature type="compositionally biased region" description="Polar residues" evidence="11">
    <location>
        <begin position="25"/>
        <end position="35"/>
    </location>
</feature>
<evidence type="ECO:0000256" key="4">
    <source>
        <dbReference type="ARBA" id="ARBA00022692"/>
    </source>
</evidence>
<dbReference type="OrthoDB" id="550113at2759"/>
<dbReference type="GO" id="GO:0035869">
    <property type="term" value="C:ciliary transition zone"/>
    <property type="evidence" value="ECO:0007669"/>
    <property type="project" value="TreeGrafter"/>
</dbReference>
<feature type="transmembrane region" description="Helical" evidence="12">
    <location>
        <begin position="258"/>
        <end position="278"/>
    </location>
</feature>
<dbReference type="AlphaFoldDB" id="A0A9P1N8T7"/>
<dbReference type="GO" id="GO:0016020">
    <property type="term" value="C:membrane"/>
    <property type="evidence" value="ECO:0007669"/>
    <property type="project" value="UniProtKB-SubCell"/>
</dbReference>
<evidence type="ECO:0000256" key="8">
    <source>
        <dbReference type="ARBA" id="ARBA00023136"/>
    </source>
</evidence>
<organism evidence="13 14">
    <name type="scientific">Caenorhabditis angaria</name>
    <dbReference type="NCBI Taxonomy" id="860376"/>
    <lineage>
        <taxon>Eukaryota</taxon>
        <taxon>Metazoa</taxon>
        <taxon>Ecdysozoa</taxon>
        <taxon>Nematoda</taxon>
        <taxon>Chromadorea</taxon>
        <taxon>Rhabditida</taxon>
        <taxon>Rhabditina</taxon>
        <taxon>Rhabditomorpha</taxon>
        <taxon>Rhabditoidea</taxon>
        <taxon>Rhabditidae</taxon>
        <taxon>Peloderinae</taxon>
        <taxon>Caenorhabditis</taxon>
    </lineage>
</organism>
<dbReference type="EMBL" id="CANHGI010000006">
    <property type="protein sequence ID" value="CAI5453984.1"/>
    <property type="molecule type" value="Genomic_DNA"/>
</dbReference>
<keyword evidence="7" id="KW-0969">Cilium</keyword>
<dbReference type="PANTHER" id="PTHR28388">
    <property type="entry name" value="TRANSMEMBRANE PROTEIN 237"/>
    <property type="match status" value="1"/>
</dbReference>
<keyword evidence="14" id="KW-1185">Reference proteome</keyword>
<comment type="subcellular location">
    <subcellularLocation>
        <location evidence="1">Cell projection</location>
        <location evidence="1">Cilium</location>
    </subcellularLocation>
    <subcellularLocation>
        <location evidence="2">Membrane</location>
        <topology evidence="2">Multi-pass membrane protein</topology>
    </subcellularLocation>
</comment>
<evidence type="ECO:0000313" key="14">
    <source>
        <dbReference type="Proteomes" id="UP001152747"/>
    </source>
</evidence>
<protein>
    <submittedName>
        <fullName evidence="13">Uncharacterized protein</fullName>
    </submittedName>
</protein>
<evidence type="ECO:0000256" key="6">
    <source>
        <dbReference type="ARBA" id="ARBA00022989"/>
    </source>
</evidence>
<evidence type="ECO:0000256" key="7">
    <source>
        <dbReference type="ARBA" id="ARBA00023069"/>
    </source>
</evidence>
<comment type="similarity">
    <text evidence="3">Belongs to the TMEM237 family.</text>
</comment>
<keyword evidence="8 12" id="KW-0472">Membrane</keyword>
<evidence type="ECO:0000256" key="5">
    <source>
        <dbReference type="ARBA" id="ARBA00022794"/>
    </source>
</evidence>
<name>A0A9P1N8T7_9PELO</name>